<accession>B0C2X1</accession>
<dbReference type="eggNOG" id="COG1266">
    <property type="taxonomic scope" value="Bacteria"/>
</dbReference>
<evidence type="ECO:0000313" key="3">
    <source>
        <dbReference type="Proteomes" id="UP000000268"/>
    </source>
</evidence>
<dbReference type="EMBL" id="CP000828">
    <property type="protein sequence ID" value="ABW26187.1"/>
    <property type="molecule type" value="Genomic_DNA"/>
</dbReference>
<keyword evidence="1" id="KW-0472">Membrane</keyword>
<feature type="transmembrane region" description="Helical" evidence="1">
    <location>
        <begin position="21"/>
        <end position="43"/>
    </location>
</feature>
<feature type="transmembrane region" description="Helical" evidence="1">
    <location>
        <begin position="147"/>
        <end position="168"/>
    </location>
</feature>
<feature type="transmembrane region" description="Helical" evidence="1">
    <location>
        <begin position="180"/>
        <end position="196"/>
    </location>
</feature>
<dbReference type="HOGENOM" id="CLU_052492_2_0_3"/>
<dbReference type="AlphaFoldDB" id="B0C2X1"/>
<proteinExistence type="predicted"/>
<feature type="transmembrane region" description="Helical" evidence="1">
    <location>
        <begin position="262"/>
        <end position="279"/>
    </location>
</feature>
<feature type="transmembrane region" description="Helical" evidence="1">
    <location>
        <begin position="225"/>
        <end position="242"/>
    </location>
</feature>
<organism evidence="2 3">
    <name type="scientific">Acaryochloris marina (strain MBIC 11017)</name>
    <dbReference type="NCBI Taxonomy" id="329726"/>
    <lineage>
        <taxon>Bacteria</taxon>
        <taxon>Bacillati</taxon>
        <taxon>Cyanobacteriota</taxon>
        <taxon>Cyanophyceae</taxon>
        <taxon>Acaryochloridales</taxon>
        <taxon>Acaryochloridaceae</taxon>
        <taxon>Acaryochloris</taxon>
    </lineage>
</organism>
<evidence type="ECO:0000256" key="1">
    <source>
        <dbReference type="SAM" id="Phobius"/>
    </source>
</evidence>
<keyword evidence="3" id="KW-1185">Reference proteome</keyword>
<dbReference type="OrthoDB" id="2806188at2"/>
<feature type="transmembrane region" description="Helical" evidence="1">
    <location>
        <begin position="202"/>
        <end position="218"/>
    </location>
</feature>
<dbReference type="STRING" id="329726.AM1_1149"/>
<feature type="transmembrane region" description="Helical" evidence="1">
    <location>
        <begin position="63"/>
        <end position="84"/>
    </location>
</feature>
<keyword evidence="1" id="KW-0812">Transmembrane</keyword>
<feature type="transmembrane region" description="Helical" evidence="1">
    <location>
        <begin position="104"/>
        <end position="127"/>
    </location>
</feature>
<protein>
    <recommendedName>
        <fullName evidence="4">CAAX amino terminal protease family protein</fullName>
    </recommendedName>
</protein>
<keyword evidence="1" id="KW-1133">Transmembrane helix</keyword>
<reference evidence="2 3" key="1">
    <citation type="journal article" date="2008" name="Proc. Natl. Acad. Sci. U.S.A.">
        <title>Niche adaptation and genome expansion in the chlorophyll d-producing cyanobacterium Acaryochloris marina.</title>
        <authorList>
            <person name="Swingley W.D."/>
            <person name="Chen M."/>
            <person name="Cheung P.C."/>
            <person name="Conrad A.L."/>
            <person name="Dejesa L.C."/>
            <person name="Hao J."/>
            <person name="Honchak B.M."/>
            <person name="Karbach L.E."/>
            <person name="Kurdoglu A."/>
            <person name="Lahiri S."/>
            <person name="Mastrian S.D."/>
            <person name="Miyashita H."/>
            <person name="Page L."/>
            <person name="Ramakrishna P."/>
            <person name="Satoh S."/>
            <person name="Sattley W.M."/>
            <person name="Shimada Y."/>
            <person name="Taylor H.L."/>
            <person name="Tomo T."/>
            <person name="Tsuchiya T."/>
            <person name="Wang Z.T."/>
            <person name="Raymond J."/>
            <person name="Mimuro M."/>
            <person name="Blankenship R.E."/>
            <person name="Touchman J.W."/>
        </authorList>
    </citation>
    <scope>NUCLEOTIDE SEQUENCE [LARGE SCALE GENOMIC DNA]</scope>
    <source>
        <strain evidence="3">MBIC 11017</strain>
    </source>
</reference>
<evidence type="ECO:0000313" key="2">
    <source>
        <dbReference type="EMBL" id="ABW26187.1"/>
    </source>
</evidence>
<dbReference type="Proteomes" id="UP000000268">
    <property type="component" value="Chromosome"/>
</dbReference>
<dbReference type="RefSeq" id="WP_012161737.1">
    <property type="nucleotide sequence ID" value="NC_009925.1"/>
</dbReference>
<dbReference type="KEGG" id="amr:AM1_1149"/>
<gene>
    <name evidence="2" type="ordered locus">AM1_1149</name>
</gene>
<sequence length="293" mass="34193">MSSQNSFLNITQQGKNGWLRYLLGIITIFGIVLLSLLAYGYIIYYFFDMPIKELFLLSEKDPILLLFIFTLYSFSLVTGIYIAIEKIHKRKFKTLFSPRGTIDWLRIVRGSVLWLSTYFATWILLYIINPTRYQLVFNISEWIPLAFIYLISSILGSFVKILFLYSYLLQGIYSFIRNRGLTAIILSTVITTLSIDLEYPEYWITNFIFALFFTLIIIKDNRIELAIGMNISNLFLHNSFLAPLKSNFVFSAVFKANGASNIFFYFIVCIIRFSLFYFLSFHVSKKRGLPNVN</sequence>
<evidence type="ECO:0008006" key="4">
    <source>
        <dbReference type="Google" id="ProtNLM"/>
    </source>
</evidence>
<name>B0C2X1_ACAM1</name>